<gene>
    <name evidence="7" type="ORF">ROSEINA2194_01564</name>
</gene>
<dbReference type="SMART" id="SM00304">
    <property type="entry name" value="HAMP"/>
    <property type="match status" value="1"/>
</dbReference>
<evidence type="ECO:0000259" key="5">
    <source>
        <dbReference type="PROSITE" id="PS50111"/>
    </source>
</evidence>
<dbReference type="SUPFAM" id="SSF58104">
    <property type="entry name" value="Methyl-accepting chemotaxis protein (MCP) signaling domain"/>
    <property type="match status" value="1"/>
</dbReference>
<sequence length="577" mass="63218">MERKIQFMLSQKSTMKTKLENMYLQKRISYGYRKVINMMLLSGVISIIAIGILFANMMNYVNNVNAADQAVKTCRININTAARNIREMALNDDESTYDSYEEKVKELLGIVDTQMNVLHGTGVITEDLYTEYKGAFTDWGTIGYEIMEEIKAGKEDQAVDGILNKCTPALNSLVEISKKLDALTDKQRSKAVQSTIFCAVAGIAVIIIFLLLAWAIAKKVSRMVLETILEPLHAIEDVAKELTEGNLHSQLEYHSEDEIGRLAHSMRKSIHILGTYVDDIDRSMKQFSEGNFDVQPEVEWRGDFVGILQSFMEFQNSMSDTVRGIQRVSDEVSNGAEQVASSSNELADGATNQAAVVEELTATVTGVSEQVANNSQAAKEISGKVEQLGQALIESNGKMQEMVVSMNEINDASHEIDKIIATINEIASQTNLLALNASIEAARAGEAGKGFAVVANQVNVLADQSAEAAKESAALIERSVNAVEKGMIVAKETAAQLEEVAENSKTITSEVTNIADTLETQTAEIHQINEGIEQINDVVQTNSATSEECAAASEEMSSEADNLRTMIRRFKVAKTEK</sequence>
<dbReference type="PROSITE" id="PS50885">
    <property type="entry name" value="HAMP"/>
    <property type="match status" value="1"/>
</dbReference>
<evidence type="ECO:0000256" key="1">
    <source>
        <dbReference type="ARBA" id="ARBA00022500"/>
    </source>
</evidence>
<keyword evidence="4" id="KW-0472">Membrane</keyword>
<evidence type="ECO:0000313" key="8">
    <source>
        <dbReference type="Proteomes" id="UP000003561"/>
    </source>
</evidence>
<dbReference type="Proteomes" id="UP000003561">
    <property type="component" value="Unassembled WGS sequence"/>
</dbReference>
<dbReference type="InterPro" id="IPR004089">
    <property type="entry name" value="MCPsignal_dom"/>
</dbReference>
<dbReference type="CDD" id="cd06225">
    <property type="entry name" value="HAMP"/>
    <property type="match status" value="1"/>
</dbReference>
<evidence type="ECO:0000256" key="3">
    <source>
        <dbReference type="PROSITE-ProRule" id="PRU00284"/>
    </source>
</evidence>
<accession>C0FS49</accession>
<dbReference type="Pfam" id="PF00672">
    <property type="entry name" value="HAMP"/>
    <property type="match status" value="1"/>
</dbReference>
<feature type="domain" description="HAMP" evidence="6">
    <location>
        <begin position="226"/>
        <end position="278"/>
    </location>
</feature>
<dbReference type="eggNOG" id="COG5000">
    <property type="taxonomic scope" value="Bacteria"/>
</dbReference>
<dbReference type="InterPro" id="IPR024478">
    <property type="entry name" value="HlyB_4HB_MCP"/>
</dbReference>
<reference evidence="7 8" key="1">
    <citation type="submission" date="2009-02" db="EMBL/GenBank/DDBJ databases">
        <authorList>
            <person name="Fulton L."/>
            <person name="Clifton S."/>
            <person name="Fulton B."/>
            <person name="Xu J."/>
            <person name="Minx P."/>
            <person name="Pepin K.H."/>
            <person name="Johnson M."/>
            <person name="Bhonagiri V."/>
            <person name="Nash W.E."/>
            <person name="Mardis E.R."/>
            <person name="Wilson R.K."/>
        </authorList>
    </citation>
    <scope>NUCLEOTIDE SEQUENCE [LARGE SCALE GENOMIC DNA]</scope>
    <source>
        <strain evidence="7 8">DSM 16841</strain>
    </source>
</reference>
<evidence type="ECO:0000256" key="4">
    <source>
        <dbReference type="SAM" id="Phobius"/>
    </source>
</evidence>
<evidence type="ECO:0000259" key="6">
    <source>
        <dbReference type="PROSITE" id="PS50885"/>
    </source>
</evidence>
<organism evidence="7 8">
    <name type="scientific">Roseburia inulinivorans DSM 16841</name>
    <dbReference type="NCBI Taxonomy" id="622312"/>
    <lineage>
        <taxon>Bacteria</taxon>
        <taxon>Bacillati</taxon>
        <taxon>Bacillota</taxon>
        <taxon>Clostridia</taxon>
        <taxon>Lachnospirales</taxon>
        <taxon>Lachnospiraceae</taxon>
        <taxon>Roseburia</taxon>
    </lineage>
</organism>
<evidence type="ECO:0000256" key="2">
    <source>
        <dbReference type="ARBA" id="ARBA00029447"/>
    </source>
</evidence>
<feature type="transmembrane region" description="Helical" evidence="4">
    <location>
        <begin position="194"/>
        <end position="217"/>
    </location>
</feature>
<dbReference type="GO" id="GO:0006935">
    <property type="term" value="P:chemotaxis"/>
    <property type="evidence" value="ECO:0007669"/>
    <property type="project" value="UniProtKB-KW"/>
</dbReference>
<dbReference type="InterPro" id="IPR003660">
    <property type="entry name" value="HAMP_dom"/>
</dbReference>
<dbReference type="GO" id="GO:0004888">
    <property type="term" value="F:transmembrane signaling receptor activity"/>
    <property type="evidence" value="ECO:0007669"/>
    <property type="project" value="TreeGrafter"/>
</dbReference>
<dbReference type="PROSITE" id="PS50111">
    <property type="entry name" value="CHEMOTAXIS_TRANSDUC_2"/>
    <property type="match status" value="1"/>
</dbReference>
<keyword evidence="4" id="KW-1133">Transmembrane helix</keyword>
<dbReference type="Pfam" id="PF00015">
    <property type="entry name" value="MCPsignal"/>
    <property type="match status" value="1"/>
</dbReference>
<dbReference type="InterPro" id="IPR051310">
    <property type="entry name" value="MCP_chemotaxis"/>
</dbReference>
<dbReference type="eggNOG" id="COG0840">
    <property type="taxonomic scope" value="Bacteria"/>
</dbReference>
<dbReference type="Gene3D" id="1.10.287.950">
    <property type="entry name" value="Methyl-accepting chemotaxis protein"/>
    <property type="match status" value="1"/>
</dbReference>
<dbReference type="AlphaFoldDB" id="C0FS49"/>
<dbReference type="PANTHER" id="PTHR43531">
    <property type="entry name" value="PROTEIN ICFG"/>
    <property type="match status" value="1"/>
</dbReference>
<keyword evidence="4" id="KW-0812">Transmembrane</keyword>
<protein>
    <submittedName>
        <fullName evidence="7">Methyl-accepting chemotaxis protein signaling domain protein</fullName>
    </submittedName>
</protein>
<keyword evidence="1" id="KW-0145">Chemotaxis</keyword>
<dbReference type="GO" id="GO:0007165">
    <property type="term" value="P:signal transduction"/>
    <property type="evidence" value="ECO:0007669"/>
    <property type="project" value="UniProtKB-KW"/>
</dbReference>
<comment type="similarity">
    <text evidence="2">Belongs to the methyl-accepting chemotaxis (MCP) protein family.</text>
</comment>
<evidence type="ECO:0000313" key="7">
    <source>
        <dbReference type="EMBL" id="EEG94603.1"/>
    </source>
</evidence>
<dbReference type="PANTHER" id="PTHR43531:SF11">
    <property type="entry name" value="METHYL-ACCEPTING CHEMOTAXIS PROTEIN 3"/>
    <property type="match status" value="1"/>
</dbReference>
<dbReference type="Gene3D" id="6.10.340.10">
    <property type="match status" value="1"/>
</dbReference>
<reference evidence="7 8" key="2">
    <citation type="submission" date="2009-03" db="EMBL/GenBank/DDBJ databases">
        <title>Draft genome sequence of Roseburia inulinivorans (DSM 16841).</title>
        <authorList>
            <person name="Sudarsanam P."/>
            <person name="Ley R."/>
            <person name="Guruge J."/>
            <person name="Turnbaugh P.J."/>
            <person name="Mahowald M."/>
            <person name="Liep D."/>
            <person name="Gordon J."/>
        </authorList>
    </citation>
    <scope>NUCLEOTIDE SEQUENCE [LARGE SCALE GENOMIC DNA]</scope>
    <source>
        <strain evidence="7 8">DSM 16841</strain>
    </source>
</reference>
<proteinExistence type="inferred from homology"/>
<keyword evidence="3" id="KW-0807">Transducer</keyword>
<comment type="caution">
    <text evidence="7">The sequence shown here is derived from an EMBL/GenBank/DDBJ whole genome shotgun (WGS) entry which is preliminary data.</text>
</comment>
<dbReference type="GO" id="GO:0005886">
    <property type="term" value="C:plasma membrane"/>
    <property type="evidence" value="ECO:0007669"/>
    <property type="project" value="TreeGrafter"/>
</dbReference>
<feature type="domain" description="Methyl-accepting transducer" evidence="5">
    <location>
        <begin position="328"/>
        <end position="557"/>
    </location>
</feature>
<name>C0FS49_9FIRM</name>
<dbReference type="SMART" id="SM00283">
    <property type="entry name" value="MA"/>
    <property type="match status" value="1"/>
</dbReference>
<dbReference type="EMBL" id="ACFY01000059">
    <property type="protein sequence ID" value="EEG94603.1"/>
    <property type="molecule type" value="Genomic_DNA"/>
</dbReference>
<dbReference type="Pfam" id="PF12729">
    <property type="entry name" value="4HB_MCP_1"/>
    <property type="match status" value="1"/>
</dbReference>